<evidence type="ECO:0000256" key="6">
    <source>
        <dbReference type="SAM" id="Phobius"/>
    </source>
</evidence>
<dbReference type="GO" id="GO:0046873">
    <property type="term" value="F:metal ion transmembrane transporter activity"/>
    <property type="evidence" value="ECO:0007669"/>
    <property type="project" value="InterPro"/>
</dbReference>
<dbReference type="VEuPathDB" id="FungiDB:A1O7_04139"/>
<feature type="region of interest" description="Disordered" evidence="5">
    <location>
        <begin position="424"/>
        <end position="462"/>
    </location>
</feature>
<keyword evidence="3 6" id="KW-1133">Transmembrane helix</keyword>
<dbReference type="Proteomes" id="UP000019473">
    <property type="component" value="Unassembled WGS sequence"/>
</dbReference>
<evidence type="ECO:0000256" key="2">
    <source>
        <dbReference type="ARBA" id="ARBA00022692"/>
    </source>
</evidence>
<keyword evidence="8" id="KW-1185">Reference proteome</keyword>
<sequence>MDVGGRPSVDFQSKLHSRLQFDQHAFEIETEGLCQALRTPSPRKILICEDLQPAGAQYLGAFLSLQPFVLEYYINRDVSFESQTVQAHVFDYPETYHSGKLPRVESEQDFLRLPDHARPCTLLRMWRDVYALFQRVVWVVVFNKESNTYVHLILLDSLRSPKDRSTFQVVSSLPSFESWKVHGDWPAEALPQKTFRNQLEKALLGSRVANQANIGPDNPELEINATPEIRQAITSLLCAKWRLMIRRAQESISESHAPLAGDLDDITEVLQRKHDFEKLKRTLSALIASVKRIPGVQQSSPDLVELMSFESSLESWAMQLEKVSQSLLGLLAVSESKRATQQAVRSKNLQLLAFIFIPISTVSSIYGMNTVEILGRPPQNWNFIVGAFIAIALSGLAATIYDSQIMTRTLDRLWESLHLNHIGHASPTTRKTSQTGRRTRGRLSSDRGNPKRKPHKSQCLVM</sequence>
<keyword evidence="2 6" id="KW-0812">Transmembrane</keyword>
<accession>W9W638</accession>
<comment type="caution">
    <text evidence="7">The sequence shown here is derived from an EMBL/GenBank/DDBJ whole genome shotgun (WGS) entry which is preliminary data.</text>
</comment>
<proteinExistence type="predicted"/>
<evidence type="ECO:0000256" key="4">
    <source>
        <dbReference type="ARBA" id="ARBA00023136"/>
    </source>
</evidence>
<feature type="transmembrane region" description="Helical" evidence="6">
    <location>
        <begin position="351"/>
        <end position="369"/>
    </location>
</feature>
<reference evidence="7 8" key="1">
    <citation type="submission" date="2013-03" db="EMBL/GenBank/DDBJ databases">
        <title>The Genome Sequence of Cladophialophora yegresii CBS 114405.</title>
        <authorList>
            <consortium name="The Broad Institute Genomics Platform"/>
            <person name="Cuomo C."/>
            <person name="de Hoog S."/>
            <person name="Gorbushina A."/>
            <person name="Walker B."/>
            <person name="Young S.K."/>
            <person name="Zeng Q."/>
            <person name="Gargeya S."/>
            <person name="Fitzgerald M."/>
            <person name="Haas B."/>
            <person name="Abouelleil A."/>
            <person name="Allen A.W."/>
            <person name="Alvarado L."/>
            <person name="Arachchi H.M."/>
            <person name="Berlin A.M."/>
            <person name="Chapman S.B."/>
            <person name="Gainer-Dewar J."/>
            <person name="Goldberg J."/>
            <person name="Griggs A."/>
            <person name="Gujja S."/>
            <person name="Hansen M."/>
            <person name="Howarth C."/>
            <person name="Imamovic A."/>
            <person name="Ireland A."/>
            <person name="Larimer J."/>
            <person name="McCowan C."/>
            <person name="Murphy C."/>
            <person name="Pearson M."/>
            <person name="Poon T.W."/>
            <person name="Priest M."/>
            <person name="Roberts A."/>
            <person name="Saif S."/>
            <person name="Shea T."/>
            <person name="Sisk P."/>
            <person name="Sykes S."/>
            <person name="Wortman J."/>
            <person name="Nusbaum C."/>
            <person name="Birren B."/>
        </authorList>
    </citation>
    <scope>NUCLEOTIDE SEQUENCE [LARGE SCALE GENOMIC DNA]</scope>
    <source>
        <strain evidence="7 8">CBS 114405</strain>
    </source>
</reference>
<dbReference type="GeneID" id="19178729"/>
<dbReference type="AlphaFoldDB" id="W9W638"/>
<dbReference type="HOGENOM" id="CLU_591836_0_0_1"/>
<feature type="compositionally biased region" description="Polar residues" evidence="5">
    <location>
        <begin position="426"/>
        <end position="436"/>
    </location>
</feature>
<comment type="subcellular location">
    <subcellularLocation>
        <location evidence="1">Membrane</location>
        <topology evidence="1">Multi-pass membrane protein</topology>
    </subcellularLocation>
</comment>
<evidence type="ECO:0000256" key="3">
    <source>
        <dbReference type="ARBA" id="ARBA00022989"/>
    </source>
</evidence>
<evidence type="ECO:0000313" key="8">
    <source>
        <dbReference type="Proteomes" id="UP000019473"/>
    </source>
</evidence>
<organism evidence="7 8">
    <name type="scientific">Cladophialophora yegresii CBS 114405</name>
    <dbReference type="NCBI Taxonomy" id="1182544"/>
    <lineage>
        <taxon>Eukaryota</taxon>
        <taxon>Fungi</taxon>
        <taxon>Dikarya</taxon>
        <taxon>Ascomycota</taxon>
        <taxon>Pezizomycotina</taxon>
        <taxon>Eurotiomycetes</taxon>
        <taxon>Chaetothyriomycetidae</taxon>
        <taxon>Chaetothyriales</taxon>
        <taxon>Herpotrichiellaceae</taxon>
        <taxon>Cladophialophora</taxon>
    </lineage>
</organism>
<dbReference type="EMBL" id="AMGW01000003">
    <property type="protein sequence ID" value="EXJ59991.1"/>
    <property type="molecule type" value="Genomic_DNA"/>
</dbReference>
<dbReference type="RefSeq" id="XP_007756344.1">
    <property type="nucleotide sequence ID" value="XM_007758154.1"/>
</dbReference>
<dbReference type="Gene3D" id="1.20.58.340">
    <property type="entry name" value="Magnesium transport protein CorA, transmembrane region"/>
    <property type="match status" value="1"/>
</dbReference>
<evidence type="ECO:0000256" key="1">
    <source>
        <dbReference type="ARBA" id="ARBA00004141"/>
    </source>
</evidence>
<dbReference type="GO" id="GO:0016020">
    <property type="term" value="C:membrane"/>
    <property type="evidence" value="ECO:0007669"/>
    <property type="project" value="UniProtKB-SubCell"/>
</dbReference>
<gene>
    <name evidence="7" type="ORF">A1O7_04139</name>
</gene>
<evidence type="ECO:0000313" key="7">
    <source>
        <dbReference type="EMBL" id="EXJ59991.1"/>
    </source>
</evidence>
<dbReference type="InterPro" id="IPR045863">
    <property type="entry name" value="CorA_TM1_TM2"/>
</dbReference>
<evidence type="ECO:0000256" key="5">
    <source>
        <dbReference type="SAM" id="MobiDB-lite"/>
    </source>
</evidence>
<dbReference type="SUPFAM" id="SSF144083">
    <property type="entry name" value="Magnesium transport protein CorA, transmembrane region"/>
    <property type="match status" value="1"/>
</dbReference>
<protein>
    <submittedName>
        <fullName evidence="7">Uncharacterized protein</fullName>
    </submittedName>
</protein>
<keyword evidence="4 6" id="KW-0472">Membrane</keyword>
<feature type="transmembrane region" description="Helical" evidence="6">
    <location>
        <begin position="381"/>
        <end position="401"/>
    </location>
</feature>
<name>W9W638_9EURO</name>
<dbReference type="OrthoDB" id="3231000at2759"/>